<organism evidence="4 5">
    <name type="scientific">Thalassobaculum fulvum</name>
    <dbReference type="NCBI Taxonomy" id="1633335"/>
    <lineage>
        <taxon>Bacteria</taxon>
        <taxon>Pseudomonadati</taxon>
        <taxon>Pseudomonadota</taxon>
        <taxon>Alphaproteobacteria</taxon>
        <taxon>Rhodospirillales</taxon>
        <taxon>Thalassobaculaceae</taxon>
        <taxon>Thalassobaculum</taxon>
    </lineage>
</organism>
<evidence type="ECO:0000256" key="1">
    <source>
        <dbReference type="ARBA" id="ARBA00022679"/>
    </source>
</evidence>
<evidence type="ECO:0000259" key="3">
    <source>
        <dbReference type="PROSITE" id="PS51186"/>
    </source>
</evidence>
<reference evidence="4" key="1">
    <citation type="journal article" date="2014" name="Int. J. Syst. Evol. Microbiol.">
        <title>Complete genome sequence of Corynebacterium casei LMG S-19264T (=DSM 44701T), isolated from a smear-ripened cheese.</title>
        <authorList>
            <consortium name="US DOE Joint Genome Institute (JGI-PGF)"/>
            <person name="Walter F."/>
            <person name="Albersmeier A."/>
            <person name="Kalinowski J."/>
            <person name="Ruckert C."/>
        </authorList>
    </citation>
    <scope>NUCLEOTIDE SEQUENCE</scope>
    <source>
        <strain evidence="4">KCTC 42651</strain>
    </source>
</reference>
<dbReference type="InterPro" id="IPR016890">
    <property type="entry name" value="UCP028520"/>
</dbReference>
<accession>A0A918XTQ9</accession>
<comment type="caution">
    <text evidence="4">The sequence shown here is derived from an EMBL/GenBank/DDBJ whole genome shotgun (WGS) entry which is preliminary data.</text>
</comment>
<name>A0A918XTQ9_9PROT</name>
<keyword evidence="2" id="KW-0012">Acyltransferase</keyword>
<dbReference type="PIRSF" id="PIRSF028520">
    <property type="entry name" value="UCP028520"/>
    <property type="match status" value="1"/>
</dbReference>
<protein>
    <recommendedName>
        <fullName evidence="3">N-acetyltransferase domain-containing protein</fullName>
    </recommendedName>
</protein>
<dbReference type="InterPro" id="IPR016181">
    <property type="entry name" value="Acyl_CoA_acyltransferase"/>
</dbReference>
<evidence type="ECO:0000256" key="2">
    <source>
        <dbReference type="ARBA" id="ARBA00023315"/>
    </source>
</evidence>
<dbReference type="PANTHER" id="PTHR43877:SF2">
    <property type="entry name" value="AMINOALKYLPHOSPHONATE N-ACETYLTRANSFERASE-RELATED"/>
    <property type="match status" value="1"/>
</dbReference>
<dbReference type="InterPro" id="IPR050832">
    <property type="entry name" value="Bact_Acetyltransf"/>
</dbReference>
<reference evidence="4" key="2">
    <citation type="submission" date="2020-09" db="EMBL/GenBank/DDBJ databases">
        <authorList>
            <person name="Sun Q."/>
            <person name="Kim S."/>
        </authorList>
    </citation>
    <scope>NUCLEOTIDE SEQUENCE</scope>
    <source>
        <strain evidence="4">KCTC 42651</strain>
    </source>
</reference>
<evidence type="ECO:0000313" key="4">
    <source>
        <dbReference type="EMBL" id="GHD51606.1"/>
    </source>
</evidence>
<dbReference type="SUPFAM" id="SSF55729">
    <property type="entry name" value="Acyl-CoA N-acyltransferases (Nat)"/>
    <property type="match status" value="1"/>
</dbReference>
<dbReference type="AlphaFoldDB" id="A0A918XTQ9"/>
<dbReference type="GO" id="GO:0016747">
    <property type="term" value="F:acyltransferase activity, transferring groups other than amino-acyl groups"/>
    <property type="evidence" value="ECO:0007669"/>
    <property type="project" value="InterPro"/>
</dbReference>
<sequence length="171" mass="18319">MSAGVRIRGVAADDLAALVPLNNAAVPAVNALERHDLERFAATVPHFRVAVRDDNPVGMMIALGPGVDYGSPNYRWFEQRYDAFLYVDRIVVDSALRSAGIGAALYDDLAAAAGAAGVPRLACEVNLRPANDRSIRFHERLGFRGVGTQDTENGAKTVQLMIRELENGGAA</sequence>
<dbReference type="RefSeq" id="WP_189990229.1">
    <property type="nucleotide sequence ID" value="NZ_BMZS01000005.1"/>
</dbReference>
<keyword evidence="5" id="KW-1185">Reference proteome</keyword>
<keyword evidence="1" id="KW-0808">Transferase</keyword>
<dbReference type="PANTHER" id="PTHR43877">
    <property type="entry name" value="AMINOALKYLPHOSPHONATE N-ACETYLTRANSFERASE-RELATED-RELATED"/>
    <property type="match status" value="1"/>
</dbReference>
<dbReference type="Gene3D" id="3.40.630.30">
    <property type="match status" value="1"/>
</dbReference>
<gene>
    <name evidence="4" type="ORF">GCM10017083_26250</name>
</gene>
<proteinExistence type="predicted"/>
<evidence type="ECO:0000313" key="5">
    <source>
        <dbReference type="Proteomes" id="UP000630353"/>
    </source>
</evidence>
<dbReference type="PROSITE" id="PS51186">
    <property type="entry name" value="GNAT"/>
    <property type="match status" value="1"/>
</dbReference>
<dbReference type="EMBL" id="BMZS01000005">
    <property type="protein sequence ID" value="GHD51606.1"/>
    <property type="molecule type" value="Genomic_DNA"/>
</dbReference>
<dbReference type="Pfam" id="PF00583">
    <property type="entry name" value="Acetyltransf_1"/>
    <property type="match status" value="1"/>
</dbReference>
<dbReference type="InterPro" id="IPR000182">
    <property type="entry name" value="GNAT_dom"/>
</dbReference>
<dbReference type="Proteomes" id="UP000630353">
    <property type="component" value="Unassembled WGS sequence"/>
</dbReference>
<feature type="domain" description="N-acetyltransferase" evidence="3">
    <location>
        <begin position="5"/>
        <end position="166"/>
    </location>
</feature>